<reference evidence="2 3" key="1">
    <citation type="submission" date="2013-11" db="EMBL/GenBank/DDBJ databases">
        <title>Genome sequencing of Stegodyphus mimosarum.</title>
        <authorList>
            <person name="Bechsgaard J."/>
        </authorList>
    </citation>
    <scope>NUCLEOTIDE SEQUENCE [LARGE SCALE GENOMIC DNA]</scope>
</reference>
<gene>
    <name evidence="2" type="ORF">X975_14817</name>
</gene>
<keyword evidence="3" id="KW-1185">Reference proteome</keyword>
<feature type="domain" description="Endonuclease/exonuclease/phosphatase" evidence="1">
    <location>
        <begin position="48"/>
        <end position="141"/>
    </location>
</feature>
<name>A0A087TUW9_STEMI</name>
<evidence type="ECO:0000259" key="1">
    <source>
        <dbReference type="Pfam" id="PF14529"/>
    </source>
</evidence>
<sequence length="142" mass="15619">MVRKDCVNNDHASGGVGLLISHNFPSSVFPLQTNLQAIAAQLNIHRLITICSLYLSPNENISQSDLDDLINQLPPPFILIGDLNGHNPLWGSADINSRGRQIEKMIDDHAICILNDGKNTYFHQPTKSFHALDLAIVSPSIL</sequence>
<evidence type="ECO:0000313" key="3">
    <source>
        <dbReference type="Proteomes" id="UP000054359"/>
    </source>
</evidence>
<dbReference type="GO" id="GO:0003824">
    <property type="term" value="F:catalytic activity"/>
    <property type="evidence" value="ECO:0007669"/>
    <property type="project" value="InterPro"/>
</dbReference>
<accession>A0A087TUW9</accession>
<evidence type="ECO:0000313" key="2">
    <source>
        <dbReference type="EMBL" id="KFM68908.1"/>
    </source>
</evidence>
<dbReference type="PANTHER" id="PTHR33273:SF4">
    <property type="entry name" value="ENDONUCLEASE_EXONUCLEASE_PHOSPHATASE DOMAIN-CONTAINING PROTEIN"/>
    <property type="match status" value="1"/>
</dbReference>
<dbReference type="PANTHER" id="PTHR33273">
    <property type="entry name" value="DOMAIN-CONTAINING PROTEIN, PUTATIVE-RELATED"/>
    <property type="match status" value="1"/>
</dbReference>
<dbReference type="Proteomes" id="UP000054359">
    <property type="component" value="Unassembled WGS sequence"/>
</dbReference>
<dbReference type="AlphaFoldDB" id="A0A087TUW9"/>
<dbReference type="Gene3D" id="3.60.10.10">
    <property type="entry name" value="Endonuclease/exonuclease/phosphatase"/>
    <property type="match status" value="1"/>
</dbReference>
<dbReference type="OMA" id="IDDHAIC"/>
<feature type="non-terminal residue" evidence="2">
    <location>
        <position position="142"/>
    </location>
</feature>
<dbReference type="SUPFAM" id="SSF56219">
    <property type="entry name" value="DNase I-like"/>
    <property type="match status" value="1"/>
</dbReference>
<dbReference type="OrthoDB" id="6436865at2759"/>
<dbReference type="EMBL" id="KK116841">
    <property type="protein sequence ID" value="KFM68908.1"/>
    <property type="molecule type" value="Genomic_DNA"/>
</dbReference>
<dbReference type="Pfam" id="PF14529">
    <property type="entry name" value="Exo_endo_phos_2"/>
    <property type="match status" value="1"/>
</dbReference>
<organism evidence="2 3">
    <name type="scientific">Stegodyphus mimosarum</name>
    <name type="common">African social velvet spider</name>
    <dbReference type="NCBI Taxonomy" id="407821"/>
    <lineage>
        <taxon>Eukaryota</taxon>
        <taxon>Metazoa</taxon>
        <taxon>Ecdysozoa</taxon>
        <taxon>Arthropoda</taxon>
        <taxon>Chelicerata</taxon>
        <taxon>Arachnida</taxon>
        <taxon>Araneae</taxon>
        <taxon>Araneomorphae</taxon>
        <taxon>Entelegynae</taxon>
        <taxon>Eresoidea</taxon>
        <taxon>Eresidae</taxon>
        <taxon>Stegodyphus</taxon>
    </lineage>
</organism>
<proteinExistence type="predicted"/>
<protein>
    <recommendedName>
        <fullName evidence="1">Endonuclease/exonuclease/phosphatase domain-containing protein</fullName>
    </recommendedName>
</protein>
<dbReference type="InterPro" id="IPR005135">
    <property type="entry name" value="Endo/exonuclease/phosphatase"/>
</dbReference>
<dbReference type="InterPro" id="IPR036691">
    <property type="entry name" value="Endo/exonu/phosph_ase_sf"/>
</dbReference>